<dbReference type="PROSITE" id="PS50234">
    <property type="entry name" value="VWFA"/>
    <property type="match status" value="1"/>
</dbReference>
<feature type="domain" description="VWFA" evidence="3">
    <location>
        <begin position="174"/>
        <end position="315"/>
    </location>
</feature>
<dbReference type="PROSITE" id="PS51257">
    <property type="entry name" value="PROKAR_LIPOPROTEIN"/>
    <property type="match status" value="1"/>
</dbReference>
<feature type="compositionally biased region" description="Pro residues" evidence="1">
    <location>
        <begin position="75"/>
        <end position="88"/>
    </location>
</feature>
<feature type="region of interest" description="Disordered" evidence="1">
    <location>
        <begin position="60"/>
        <end position="94"/>
    </location>
</feature>
<keyword evidence="2" id="KW-0812">Transmembrane</keyword>
<keyword evidence="2" id="KW-1133">Transmembrane helix</keyword>
<proteinExistence type="predicted"/>
<evidence type="ECO:0000256" key="1">
    <source>
        <dbReference type="SAM" id="MobiDB-lite"/>
    </source>
</evidence>
<organism evidence="4 5">
    <name type="scientific">Frigoriglobus tundricola</name>
    <dbReference type="NCBI Taxonomy" id="2774151"/>
    <lineage>
        <taxon>Bacteria</taxon>
        <taxon>Pseudomonadati</taxon>
        <taxon>Planctomycetota</taxon>
        <taxon>Planctomycetia</taxon>
        <taxon>Gemmatales</taxon>
        <taxon>Gemmataceae</taxon>
        <taxon>Frigoriglobus</taxon>
    </lineage>
</organism>
<evidence type="ECO:0000256" key="2">
    <source>
        <dbReference type="SAM" id="Phobius"/>
    </source>
</evidence>
<evidence type="ECO:0000259" key="3">
    <source>
        <dbReference type="PROSITE" id="PS50234"/>
    </source>
</evidence>
<gene>
    <name evidence="4" type="ORF">FTUN_3881</name>
</gene>
<dbReference type="KEGG" id="ftj:FTUN_3881"/>
<keyword evidence="5" id="KW-1185">Reference proteome</keyword>
<keyword evidence="2" id="KW-0472">Membrane</keyword>
<dbReference type="SUPFAM" id="SSF53300">
    <property type="entry name" value="vWA-like"/>
    <property type="match status" value="1"/>
</dbReference>
<evidence type="ECO:0000313" key="5">
    <source>
        <dbReference type="Proteomes" id="UP000503447"/>
    </source>
</evidence>
<dbReference type="InterPro" id="IPR002035">
    <property type="entry name" value="VWF_A"/>
</dbReference>
<reference evidence="5" key="1">
    <citation type="submission" date="2020-05" db="EMBL/GenBank/DDBJ databases">
        <title>Frigoriglobus tundricola gen. nov., sp. nov., a psychrotolerant cellulolytic planctomycete of the family Gemmataceae with two divergent copies of 16S rRNA gene.</title>
        <authorList>
            <person name="Kulichevskaya I.S."/>
            <person name="Ivanova A.A."/>
            <person name="Naumoff D.G."/>
            <person name="Beletsky A.V."/>
            <person name="Rijpstra W.I.C."/>
            <person name="Sinninghe Damste J.S."/>
            <person name="Mardanov A.V."/>
            <person name="Ravin N.V."/>
            <person name="Dedysh S.N."/>
        </authorList>
    </citation>
    <scope>NUCLEOTIDE SEQUENCE [LARGE SCALE GENOMIC DNA]</scope>
    <source>
        <strain evidence="5">PL17</strain>
    </source>
</reference>
<dbReference type="AlphaFoldDB" id="A0A6M5YSC7"/>
<sequence>MRPKSRATLVAFRRAVWASVALHAVVACGLVLYLQAPEKHVPAAPGLDTRVRISLTDDAPMSAEVGPPESTPAESAPPPDVPAPPVPSGPLAQAVPQTLPPELVALIRKPTPAPVGAEVVEVPLPTQEPPPRVDPNVRPAGGPTGATAPTAPTTGAPSGPPVRAIHGALAPGQTVVYVLDCSGSMGAAGKFDTARAALVATLKQQPATVRFQIICYAGTAGPLLASDRNALLANEANVRAAIEKLATLEPRGLSDHFGAIRAALVFRPSVVLILSDGDDIRPATVKSVVDRSGQSVPVCLGRVTAEGVQNVRELK</sequence>
<dbReference type="Gene3D" id="3.40.50.410">
    <property type="entry name" value="von Willebrand factor, type A domain"/>
    <property type="match status" value="1"/>
</dbReference>
<dbReference type="EMBL" id="CP053452">
    <property type="protein sequence ID" value="QJW96324.1"/>
    <property type="molecule type" value="Genomic_DNA"/>
</dbReference>
<accession>A0A6M5YSC7</accession>
<name>A0A6M5YSC7_9BACT</name>
<evidence type="ECO:0000313" key="4">
    <source>
        <dbReference type="EMBL" id="QJW96324.1"/>
    </source>
</evidence>
<protein>
    <recommendedName>
        <fullName evidence="3">VWFA domain-containing protein</fullName>
    </recommendedName>
</protein>
<dbReference type="CDD" id="cd00198">
    <property type="entry name" value="vWFA"/>
    <property type="match status" value="1"/>
</dbReference>
<feature type="region of interest" description="Disordered" evidence="1">
    <location>
        <begin position="122"/>
        <end position="158"/>
    </location>
</feature>
<dbReference type="Pfam" id="PF13768">
    <property type="entry name" value="VWA_3"/>
    <property type="match status" value="1"/>
</dbReference>
<dbReference type="InterPro" id="IPR036465">
    <property type="entry name" value="vWFA_dom_sf"/>
</dbReference>
<feature type="compositionally biased region" description="Low complexity" evidence="1">
    <location>
        <begin position="139"/>
        <end position="157"/>
    </location>
</feature>
<dbReference type="Proteomes" id="UP000503447">
    <property type="component" value="Chromosome"/>
</dbReference>
<dbReference type="RefSeq" id="WP_171471931.1">
    <property type="nucleotide sequence ID" value="NZ_CP053452.2"/>
</dbReference>
<feature type="transmembrane region" description="Helical" evidence="2">
    <location>
        <begin position="12"/>
        <end position="34"/>
    </location>
</feature>